<feature type="repeat" description="ANK" evidence="16">
    <location>
        <begin position="1267"/>
        <end position="1299"/>
    </location>
</feature>
<dbReference type="InterPro" id="IPR003701">
    <property type="entry name" value="Mre11"/>
</dbReference>
<dbReference type="GO" id="GO:0030145">
    <property type="term" value="F:manganese ion binding"/>
    <property type="evidence" value="ECO:0007669"/>
    <property type="project" value="InterPro"/>
</dbReference>
<keyword evidence="19" id="KW-0964">Secreted</keyword>
<dbReference type="Pfam" id="PF03443">
    <property type="entry name" value="AA9"/>
    <property type="match status" value="1"/>
</dbReference>
<comment type="catalytic activity">
    <reaction evidence="19">
        <text>[(1-&gt;4)-beta-D-glucosyl]n+m + reduced acceptor + O2 = 4-dehydro-beta-D-glucosyl-[(1-&gt;4)-beta-D-glucosyl]n-1 + [(1-&gt;4)-beta-D-glucosyl]m + acceptor + H2O.</text>
        <dbReference type="EC" id="1.14.99.56"/>
    </reaction>
</comment>
<dbReference type="GO" id="GO:0030248">
    <property type="term" value="F:cellulose binding"/>
    <property type="evidence" value="ECO:0007669"/>
    <property type="project" value="UniProtKB-UniRule"/>
</dbReference>
<keyword evidence="19" id="KW-1015">Disulfide bond</keyword>
<sequence length="1729" mass="191061">MALVADGDGSNTLSILVATDNHLGYLERDPIRGQDSFHAFSEIMQLARDRKVDMVLLGGDLFHDNKPSRKCLHQALTVFKASCLGPDPVAIEYLSDPSVDFASSACVNYEDPNMNISLPVFSIHGNHDDPSGDGNLSAMDMLAACGLVNYFGRQAEIEHIRVSPVLLRKGETRLALYGLGNIRDERLHRTMARNHVTMCQPTEDQGRWFNLMVLHQNRAAHGPKNHIPEHFLSEFLDFIVWGHEHQCLVDPEYNHQRAFYVSQPGSSVATALSSGEASPKHVAVLRVNRRNFKLEKIRLKNVRPFVIDDVVLAAVPSLSPQSTEDEIVEYLRRKVERMLVSAQQQYQEQIEEAAENVELALGPQPKPLVRLRVEYSGGFESFHPQRFGLLFADRVANPRDIIYFFRKARASAPAAVSTQGSAASSRSVPAPVDAVHVESLIGEFLDDSSMRMLVDLELAEAVRLFVQKGDADAIAQSLKSTIIDTQRRVLEETVGSEEQLESRIGLTRVARRQHAVESGHGLVDTLRADAVVAVPVVAGKRAAVNTTDRSAIKEFERIAATSTSISESVEQDSGSDKEASDDFRQDLLAPATRGRRPATKTASALGKRPRARQPAKPVSDPSDDDEDDFVPATSSAPQITRPSRNVRTTLALASTASRASASVSDDDIEDSEDASLPSSIVSPPAKRGRGAARTTTASKRGTAATGRGRGRGRGRGASQRTVSSLASQMPAVAIDDDDDDASAAAAANSRGATLNKGKGVSKPSAKVQQQKFSIFNFPPSLLEDLRLSPELNRLVTSQSKDVAGEQAHHSTPDNDMLRAFASTRIAQPTCHTCGGEQFDSAEDQRLHFKTAWHRRNFARKMEWRKKNPDDMSVGEYPWTPLARDDDDDDGDEAGDEGELSDNEDEDDEDRDAFDEDLLVAPRKHGKGDSRLSSGLLWFVSGNRESLDKITVYGVHRRILVTKGTHGIHIDAGEVLAELKRLQLPVAPQRTQAELKQQKKLLLQGQSSGSQGPSSGAQGAEQHLWGFVALDGGHFAGAIIDTQTGEFVAHKTFVRYTTRRKQGGSQSRQDNAMGFAANSAGAQIRRYNEQKLQDEIHALMDEWRPWLKRCELVLVRVPRPNRQNFFGPASTAASHPLRWGDARIREVPVPMARPSLAELRRVYADVTTVSIATVRPVQPKKEKEAESVVESVDVESGSESDSTLEPEPRPDLLAFLHHVAKMIQDPALSDDDIVAYLCEHLEQLLDALSDPAVGLRYLTTMDTVQAHRTPTLLHVASLFGRADLVPFLLDNGEDPTVTSGHPPLFAGGVTAYEIAKDRRTRDVFRVYRSEHEGELDGVEWSRARVPPAITREQVKENEEREKAKKRKEKERKKIKDRERREALERERAAALADNEALEQAMASNREKHSVGGNGVTRLTDAQLRARMLSMAYASAGSWGATAPVVPPAERPVSPATQRAIDRELRFQAAARRQQQTAPAPAVSTSTNSAAGCTHCNKPLHGLVPFEQFDWQCSIGDTIFKRDQYIQPVVGPRLSPVANFTTKEIRCRNDNGVSPKTEYLSVKAGNAFSVVWRHHNDTLQDNMVSPSHRGPCMIYLGKVEQNPDDIKWFKIYELGFNKETNQWCSDVARDNHGRVDIVIPKDIEDGKYLLRTELLALHNAMIRWGAQFYPNCVQLDISGSNNKFLDPPPKFVSFPGAYEPDHPGILYNRRTDKGLNYVIPGPEVYPPVKAS</sequence>
<keyword evidence="10 17" id="KW-0378">Hydrolase</keyword>
<evidence type="ECO:0000256" key="16">
    <source>
        <dbReference type="PROSITE-ProRule" id="PRU00023"/>
    </source>
</evidence>
<dbReference type="Pfam" id="PF00149">
    <property type="entry name" value="Metallophos"/>
    <property type="match status" value="1"/>
</dbReference>
<dbReference type="InterPro" id="IPR041796">
    <property type="entry name" value="Mre11_N"/>
</dbReference>
<dbReference type="Gene3D" id="2.70.50.70">
    <property type="match status" value="1"/>
</dbReference>
<dbReference type="GO" id="GO:0005576">
    <property type="term" value="C:extracellular region"/>
    <property type="evidence" value="ECO:0007669"/>
    <property type="project" value="UniProtKB-SubCell"/>
</dbReference>
<evidence type="ECO:0000256" key="20">
    <source>
        <dbReference type="SAM" id="MobiDB-lite"/>
    </source>
</evidence>
<feature type="region of interest" description="Disordered" evidence="20">
    <location>
        <begin position="563"/>
        <end position="582"/>
    </location>
</feature>
<dbReference type="InterPro" id="IPR005103">
    <property type="entry name" value="AA9_LPMO"/>
</dbReference>
<dbReference type="PANTHER" id="PTHR10139">
    <property type="entry name" value="DOUBLE-STRAND BREAK REPAIR PROTEIN MRE11"/>
    <property type="match status" value="1"/>
</dbReference>
<keyword evidence="12 18" id="KW-0234">DNA repair</keyword>
<dbReference type="GO" id="GO:0006303">
    <property type="term" value="P:double-strand break repair via nonhomologous end joining"/>
    <property type="evidence" value="ECO:0007669"/>
    <property type="project" value="TreeGrafter"/>
</dbReference>
<feature type="compositionally biased region" description="Acidic residues" evidence="20">
    <location>
        <begin position="884"/>
        <end position="910"/>
    </location>
</feature>
<evidence type="ECO:0000256" key="14">
    <source>
        <dbReference type="ARBA" id="ARBA00023242"/>
    </source>
</evidence>
<evidence type="ECO:0000256" key="6">
    <source>
        <dbReference type="ARBA" id="ARBA00022722"/>
    </source>
</evidence>
<keyword evidence="23" id="KW-1185">Reference proteome</keyword>
<feature type="compositionally biased region" description="Polar residues" evidence="20">
    <location>
        <begin position="632"/>
        <end position="645"/>
    </location>
</feature>
<feature type="active site" evidence="17">
    <location>
        <position position="1065"/>
    </location>
</feature>
<keyword evidence="19" id="KW-0136">Cellulose degradation</keyword>
<dbReference type="PROSITE" id="PS50088">
    <property type="entry name" value="ANK_REPEAT"/>
    <property type="match status" value="1"/>
</dbReference>
<comment type="similarity">
    <text evidence="17">Belongs to the ANKZF1/VMS1 family.</text>
</comment>
<feature type="compositionally biased region" description="Low complexity" evidence="20">
    <location>
        <begin position="691"/>
        <end position="706"/>
    </location>
</feature>
<comment type="subcellular location">
    <subcellularLocation>
        <location evidence="3">Chromosome</location>
    </subcellularLocation>
    <subcellularLocation>
        <location evidence="2">Nucleus</location>
    </subcellularLocation>
    <subcellularLocation>
        <location evidence="19">Secreted</location>
    </subcellularLocation>
</comment>
<dbReference type="PANTHER" id="PTHR10139:SF1">
    <property type="entry name" value="DOUBLE-STRAND BREAK REPAIR PROTEIN MRE11"/>
    <property type="match status" value="1"/>
</dbReference>
<dbReference type="PROSITE" id="PS52044">
    <property type="entry name" value="VLRF1"/>
    <property type="match status" value="1"/>
</dbReference>
<comment type="domain">
    <text evidence="19">Has a modular structure: an endo-beta-1,4-glucanase catalytic module at the N-terminus, a linker rich in serines and threonines, and a C-terminal carbohydrate-binding module (CBM).</text>
</comment>
<evidence type="ECO:0000256" key="11">
    <source>
        <dbReference type="ARBA" id="ARBA00022839"/>
    </source>
</evidence>
<dbReference type="CDD" id="cd00840">
    <property type="entry name" value="MPP_Mre11_N"/>
    <property type="match status" value="1"/>
</dbReference>
<keyword evidence="11 18" id="KW-0269">Exonuclease</keyword>
<evidence type="ECO:0000256" key="10">
    <source>
        <dbReference type="ARBA" id="ARBA00022801"/>
    </source>
</evidence>
<accession>A0A9W8M3F0</accession>
<dbReference type="GO" id="GO:0035861">
    <property type="term" value="C:site of double-strand break"/>
    <property type="evidence" value="ECO:0007669"/>
    <property type="project" value="TreeGrafter"/>
</dbReference>
<name>A0A9W8M3F0_9FUNG</name>
<feature type="region of interest" description="Disordered" evidence="20">
    <location>
        <begin position="1350"/>
        <end position="1386"/>
    </location>
</feature>
<dbReference type="CDD" id="cd21175">
    <property type="entry name" value="LPMO_AA9"/>
    <property type="match status" value="1"/>
</dbReference>
<feature type="region of interest" description="Disordered" evidence="20">
    <location>
        <begin position="868"/>
        <end position="910"/>
    </location>
</feature>
<feature type="compositionally biased region" description="Basic and acidic residues" evidence="20">
    <location>
        <begin position="1351"/>
        <end position="1361"/>
    </location>
</feature>
<evidence type="ECO:0000256" key="1">
    <source>
        <dbReference type="ARBA" id="ARBA00001936"/>
    </source>
</evidence>
<evidence type="ECO:0000256" key="12">
    <source>
        <dbReference type="ARBA" id="ARBA00023204"/>
    </source>
</evidence>
<dbReference type="Pfam" id="PF04152">
    <property type="entry name" value="Mre11_DNA_bind"/>
    <property type="match status" value="1"/>
</dbReference>
<dbReference type="EMBL" id="JANBUY010000196">
    <property type="protein sequence ID" value="KAJ2861901.1"/>
    <property type="molecule type" value="Genomic_DNA"/>
</dbReference>
<comment type="function">
    <text evidence="19">Lytic polysaccharide monooxygenase (LMPO) that depolymerizes crystalline and amorphous polysaccharides via the oxidation of scissile alpha- or beta-(1-4)-glycosidic bonds, yielding C1 and/or C4 oxidation products. Catalysis by LPMOs requires the reduction of the active-site copper from Cu(II) to Cu(I) by a reducing agent and H(2)O(2) or O(2) as a cosubstrate.</text>
</comment>
<organism evidence="22 23">
    <name type="scientific">Coemansia aciculifera</name>
    <dbReference type="NCBI Taxonomy" id="417176"/>
    <lineage>
        <taxon>Eukaryota</taxon>
        <taxon>Fungi</taxon>
        <taxon>Fungi incertae sedis</taxon>
        <taxon>Zoopagomycota</taxon>
        <taxon>Kickxellomycotina</taxon>
        <taxon>Kickxellomycetes</taxon>
        <taxon>Kickxellales</taxon>
        <taxon>Kickxellaceae</taxon>
        <taxon>Coemansia</taxon>
    </lineage>
</organism>
<evidence type="ECO:0000259" key="21">
    <source>
        <dbReference type="PROSITE" id="PS52044"/>
    </source>
</evidence>
<keyword evidence="16" id="KW-0040">ANK repeat</keyword>
<feature type="region of interest" description="Disordered" evidence="20">
    <location>
        <begin position="587"/>
        <end position="764"/>
    </location>
</feature>
<evidence type="ECO:0000256" key="7">
    <source>
        <dbReference type="ARBA" id="ARBA00022723"/>
    </source>
</evidence>
<dbReference type="GO" id="GO:0030870">
    <property type="term" value="C:Mre11 complex"/>
    <property type="evidence" value="ECO:0007669"/>
    <property type="project" value="InterPro"/>
</dbReference>
<feature type="compositionally biased region" description="Low complexity" evidence="20">
    <location>
        <begin position="646"/>
        <end position="663"/>
    </location>
</feature>
<keyword evidence="5" id="KW-0158">Chromosome</keyword>
<dbReference type="GO" id="GO:0097552">
    <property type="term" value="P:mitochondrial double-strand break repair via homologous recombination"/>
    <property type="evidence" value="ECO:0007669"/>
    <property type="project" value="TreeGrafter"/>
</dbReference>
<dbReference type="FunFam" id="3.60.21.10:FF:000011">
    <property type="entry name" value="Double-strand break repair protein"/>
    <property type="match status" value="1"/>
</dbReference>
<comment type="domain">
    <text evidence="17">The VLRF1 domain mediates binding to the 60S ribosomal subunit.</text>
</comment>
<dbReference type="InterPro" id="IPR002110">
    <property type="entry name" value="Ankyrin_rpt"/>
</dbReference>
<dbReference type="SUPFAM" id="SSF56300">
    <property type="entry name" value="Metallo-dependent phosphatases"/>
    <property type="match status" value="1"/>
</dbReference>
<evidence type="ECO:0000256" key="13">
    <source>
        <dbReference type="ARBA" id="ARBA00023211"/>
    </source>
</evidence>
<dbReference type="GO" id="GO:0042138">
    <property type="term" value="P:meiotic DNA double-strand break formation"/>
    <property type="evidence" value="ECO:0007669"/>
    <property type="project" value="TreeGrafter"/>
</dbReference>
<comment type="caution">
    <text evidence="22">The sequence shown here is derived from an EMBL/GenBank/DDBJ whole genome shotgun (WGS) entry which is preliminary data.</text>
</comment>
<dbReference type="InterPro" id="IPR018247">
    <property type="entry name" value="EF_Hand_1_Ca_BS"/>
</dbReference>
<dbReference type="GO" id="GO:0030245">
    <property type="term" value="P:cellulose catabolic process"/>
    <property type="evidence" value="ECO:0007669"/>
    <property type="project" value="UniProtKB-UniRule"/>
</dbReference>
<feature type="compositionally biased region" description="Polar residues" evidence="20">
    <location>
        <begin position="563"/>
        <end position="572"/>
    </location>
</feature>
<feature type="domain" description="VLRF1" evidence="21">
    <location>
        <begin position="1020"/>
        <end position="1168"/>
    </location>
</feature>
<dbReference type="InterPro" id="IPR029052">
    <property type="entry name" value="Metallo-depent_PP-like"/>
</dbReference>
<dbReference type="GO" id="GO:0008296">
    <property type="term" value="F:3'-5'-DNA exonuclease activity"/>
    <property type="evidence" value="ECO:0007669"/>
    <property type="project" value="InterPro"/>
</dbReference>
<gene>
    <name evidence="22" type="primary">MRE11</name>
    <name evidence="22" type="ORF">GGH94_004607</name>
</gene>
<dbReference type="EC" id="1.14.99.56" evidence="19"/>
<dbReference type="Gene3D" id="3.60.21.10">
    <property type="match status" value="1"/>
</dbReference>
<evidence type="ECO:0000256" key="3">
    <source>
        <dbReference type="ARBA" id="ARBA00004286"/>
    </source>
</evidence>
<proteinExistence type="inferred from homology"/>
<evidence type="ECO:0000256" key="4">
    <source>
        <dbReference type="ARBA" id="ARBA00009028"/>
    </source>
</evidence>
<evidence type="ECO:0000256" key="15">
    <source>
        <dbReference type="ARBA" id="ARBA00023254"/>
    </source>
</evidence>
<keyword evidence="15 18" id="KW-0469">Meiosis</keyword>
<keyword evidence="8 17" id="KW-0255">Endonuclease</keyword>
<dbReference type="InterPro" id="IPR041175">
    <property type="entry name" value="VLRF1/Vms1"/>
</dbReference>
<evidence type="ECO:0000256" key="9">
    <source>
        <dbReference type="ARBA" id="ARBA00022763"/>
    </source>
</evidence>
<feature type="region of interest" description="Disordered" evidence="20">
    <location>
        <begin position="1175"/>
        <end position="1207"/>
    </location>
</feature>
<dbReference type="Proteomes" id="UP001140074">
    <property type="component" value="Unassembled WGS sequence"/>
</dbReference>
<dbReference type="GO" id="GO:0007095">
    <property type="term" value="P:mitotic G2 DNA damage checkpoint signaling"/>
    <property type="evidence" value="ECO:0007669"/>
    <property type="project" value="TreeGrafter"/>
</dbReference>
<reference evidence="22" key="1">
    <citation type="submission" date="2022-07" db="EMBL/GenBank/DDBJ databases">
        <title>Phylogenomic reconstructions and comparative analyses of Kickxellomycotina fungi.</title>
        <authorList>
            <person name="Reynolds N.K."/>
            <person name="Stajich J.E."/>
            <person name="Barry K."/>
            <person name="Grigoriev I.V."/>
            <person name="Crous P."/>
            <person name="Smith M.E."/>
        </authorList>
    </citation>
    <scope>NUCLEOTIDE SEQUENCE</scope>
    <source>
        <strain evidence="22">RSA 476</strain>
    </source>
</reference>
<comment type="cofactor">
    <cofactor evidence="1">
        <name>Mn(2+)</name>
        <dbReference type="ChEBI" id="CHEBI:29035"/>
    </cofactor>
</comment>
<keyword evidence="9 18" id="KW-0227">DNA damage</keyword>
<dbReference type="GO" id="GO:0008810">
    <property type="term" value="F:cellulase activity"/>
    <property type="evidence" value="ECO:0007669"/>
    <property type="project" value="UniProtKB-UniRule"/>
</dbReference>
<keyword evidence="17" id="KW-0963">Cytoplasm</keyword>
<evidence type="ECO:0000256" key="17">
    <source>
        <dbReference type="PROSITE-ProRule" id="PRU01389"/>
    </source>
</evidence>
<evidence type="ECO:0000256" key="19">
    <source>
        <dbReference type="RuleBase" id="RU368122"/>
    </source>
</evidence>
<dbReference type="GO" id="GO:0000723">
    <property type="term" value="P:telomere maintenance"/>
    <property type="evidence" value="ECO:0007669"/>
    <property type="project" value="TreeGrafter"/>
</dbReference>
<keyword evidence="13 18" id="KW-0464">Manganese</keyword>
<feature type="compositionally biased region" description="Acidic residues" evidence="20">
    <location>
        <begin position="1191"/>
        <end position="1203"/>
    </location>
</feature>
<keyword evidence="19" id="KW-0119">Carbohydrate metabolism</keyword>
<comment type="similarity">
    <text evidence="4 18">Belongs to the MRE11/RAD32 family.</text>
</comment>
<evidence type="ECO:0000256" key="8">
    <source>
        <dbReference type="ARBA" id="ARBA00022759"/>
    </source>
</evidence>
<evidence type="ECO:0000256" key="2">
    <source>
        <dbReference type="ARBA" id="ARBA00004123"/>
    </source>
</evidence>
<dbReference type="PROSITE" id="PS00018">
    <property type="entry name" value="EF_HAND_1"/>
    <property type="match status" value="1"/>
</dbReference>
<protein>
    <recommendedName>
        <fullName evidence="19">AA9 family lytic polysaccharide monooxygenase</fullName>
        <ecNumber evidence="19">1.14.99.56</ecNumber>
    </recommendedName>
    <alternativeName>
        <fullName evidence="19">Endo-beta-1,4-glucanase</fullName>
    </alternativeName>
    <alternativeName>
        <fullName evidence="19">Glycosyl hydrolase 61 family protein</fullName>
    </alternativeName>
</protein>
<dbReference type="SMART" id="SM01347">
    <property type="entry name" value="Mre11_DNA_bind"/>
    <property type="match status" value="1"/>
</dbReference>
<keyword evidence="19" id="KW-0624">Polysaccharide degradation</keyword>
<evidence type="ECO:0000256" key="5">
    <source>
        <dbReference type="ARBA" id="ARBA00022454"/>
    </source>
</evidence>
<dbReference type="GO" id="GO:0000724">
    <property type="term" value="P:double-strand break repair via homologous recombination"/>
    <property type="evidence" value="ECO:0007669"/>
    <property type="project" value="TreeGrafter"/>
</dbReference>
<dbReference type="GO" id="GO:0005737">
    <property type="term" value="C:cytoplasm"/>
    <property type="evidence" value="ECO:0007669"/>
    <property type="project" value="UniProtKB-UniRule"/>
</dbReference>
<keyword evidence="6 17" id="KW-0540">Nuclease</keyword>
<keyword evidence="14 18" id="KW-0539">Nucleus</keyword>
<dbReference type="InterPro" id="IPR007281">
    <property type="entry name" value="Mre11_DNA-bd"/>
</dbReference>
<dbReference type="Pfam" id="PF18826">
    <property type="entry name" value="bVLRF1"/>
    <property type="match status" value="1"/>
</dbReference>
<dbReference type="InterPro" id="IPR004843">
    <property type="entry name" value="Calcineurin-like_PHP"/>
</dbReference>
<feature type="compositionally biased region" description="Basic and acidic residues" evidence="20">
    <location>
        <begin position="1370"/>
        <end position="1386"/>
    </location>
</feature>
<dbReference type="NCBIfam" id="TIGR00583">
    <property type="entry name" value="mre11"/>
    <property type="match status" value="1"/>
</dbReference>
<dbReference type="GO" id="GO:0031573">
    <property type="term" value="P:mitotic intra-S DNA damage checkpoint signaling"/>
    <property type="evidence" value="ECO:0007669"/>
    <property type="project" value="TreeGrafter"/>
</dbReference>
<evidence type="ECO:0000313" key="23">
    <source>
        <dbReference type="Proteomes" id="UP001140074"/>
    </source>
</evidence>
<dbReference type="GO" id="GO:0000014">
    <property type="term" value="F:single-stranded DNA endodeoxyribonuclease activity"/>
    <property type="evidence" value="ECO:0007669"/>
    <property type="project" value="TreeGrafter"/>
</dbReference>
<dbReference type="Gene3D" id="3.30.110.110">
    <property type="entry name" value="Mre11, capping domain"/>
    <property type="match status" value="1"/>
</dbReference>
<keyword evidence="7" id="KW-0479">Metal-binding</keyword>
<evidence type="ECO:0000256" key="18">
    <source>
        <dbReference type="RuleBase" id="RU003447"/>
    </source>
</evidence>
<feature type="compositionally biased region" description="Acidic residues" evidence="20">
    <location>
        <begin position="664"/>
        <end position="673"/>
    </location>
</feature>
<evidence type="ECO:0000313" key="22">
    <source>
        <dbReference type="EMBL" id="KAJ2861901.1"/>
    </source>
</evidence>
<dbReference type="InterPro" id="IPR038487">
    <property type="entry name" value="Mre11_capping_dom"/>
</dbReference>